<dbReference type="PANTHER" id="PTHR43471:SF1">
    <property type="entry name" value="ABC TRANSPORTER PERMEASE PROTEIN NOSY-RELATED"/>
    <property type="match status" value="1"/>
</dbReference>
<organism evidence="7 8">
    <name type="scientific">Solibaculum mannosilyticum</name>
    <dbReference type="NCBI Taxonomy" id="2780922"/>
    <lineage>
        <taxon>Bacteria</taxon>
        <taxon>Bacillati</taxon>
        <taxon>Bacillota</taxon>
        <taxon>Clostridia</taxon>
        <taxon>Eubacteriales</taxon>
        <taxon>Oscillospiraceae</taxon>
        <taxon>Solibaculum</taxon>
    </lineage>
</organism>
<feature type="transmembrane region" description="Helical" evidence="5">
    <location>
        <begin position="131"/>
        <end position="151"/>
    </location>
</feature>
<reference evidence="8" key="1">
    <citation type="submission" date="2020-07" db="EMBL/GenBank/DDBJ databases">
        <title>Complete genome sequencing of Clostridia bacterium strain 12CBH8.</title>
        <authorList>
            <person name="Sakamoto M."/>
            <person name="Murakami T."/>
            <person name="Mori H."/>
        </authorList>
    </citation>
    <scope>NUCLEOTIDE SEQUENCE [LARGE SCALE GENOMIC DNA]</scope>
    <source>
        <strain evidence="8">12CBH8</strain>
    </source>
</reference>
<dbReference type="Proteomes" id="UP000593890">
    <property type="component" value="Chromosome"/>
</dbReference>
<evidence type="ECO:0000259" key="6">
    <source>
        <dbReference type="Pfam" id="PF12698"/>
    </source>
</evidence>
<dbReference type="GO" id="GO:0016020">
    <property type="term" value="C:membrane"/>
    <property type="evidence" value="ECO:0007669"/>
    <property type="project" value="UniProtKB-SubCell"/>
</dbReference>
<dbReference type="InterPro" id="IPR013525">
    <property type="entry name" value="ABC2_TM"/>
</dbReference>
<proteinExistence type="predicted"/>
<accession>A0A7I8D0N0</accession>
<keyword evidence="4 5" id="KW-0472">Membrane</keyword>
<dbReference type="PANTHER" id="PTHR43471">
    <property type="entry name" value="ABC TRANSPORTER PERMEASE"/>
    <property type="match status" value="1"/>
</dbReference>
<gene>
    <name evidence="7" type="ORF">C12CBH8_09790</name>
</gene>
<evidence type="ECO:0000313" key="8">
    <source>
        <dbReference type="Proteomes" id="UP000593890"/>
    </source>
</evidence>
<comment type="subcellular location">
    <subcellularLocation>
        <location evidence="1">Membrane</location>
        <topology evidence="1">Multi-pass membrane protein</topology>
    </subcellularLocation>
</comment>
<dbReference type="RefSeq" id="WP_215533686.1">
    <property type="nucleotide sequence ID" value="NZ_AP023321.1"/>
</dbReference>
<name>A0A7I8D0N0_9FIRM</name>
<feature type="transmembrane region" description="Helical" evidence="5">
    <location>
        <begin position="228"/>
        <end position="248"/>
    </location>
</feature>
<dbReference type="GO" id="GO:0140359">
    <property type="term" value="F:ABC-type transporter activity"/>
    <property type="evidence" value="ECO:0007669"/>
    <property type="project" value="InterPro"/>
</dbReference>
<evidence type="ECO:0000256" key="2">
    <source>
        <dbReference type="ARBA" id="ARBA00022692"/>
    </source>
</evidence>
<dbReference type="KEGG" id="sman:C12CBH8_09790"/>
<keyword evidence="8" id="KW-1185">Reference proteome</keyword>
<evidence type="ECO:0000256" key="4">
    <source>
        <dbReference type="ARBA" id="ARBA00023136"/>
    </source>
</evidence>
<evidence type="ECO:0000313" key="7">
    <source>
        <dbReference type="EMBL" id="BCI60340.1"/>
    </source>
</evidence>
<dbReference type="AlphaFoldDB" id="A0A7I8D0N0"/>
<keyword evidence="2 5" id="KW-0812">Transmembrane</keyword>
<keyword evidence="3 5" id="KW-1133">Transmembrane helix</keyword>
<feature type="transmembrane region" description="Helical" evidence="5">
    <location>
        <begin position="171"/>
        <end position="191"/>
    </location>
</feature>
<protein>
    <submittedName>
        <fullName evidence="7">ABC transporter permease</fullName>
    </submittedName>
</protein>
<dbReference type="Pfam" id="PF12698">
    <property type="entry name" value="ABC2_membrane_3"/>
    <property type="match status" value="1"/>
</dbReference>
<feature type="transmembrane region" description="Helical" evidence="5">
    <location>
        <begin position="203"/>
        <end position="222"/>
    </location>
</feature>
<evidence type="ECO:0000256" key="5">
    <source>
        <dbReference type="SAM" id="Phobius"/>
    </source>
</evidence>
<sequence length="262" mass="29175">MKHAMTAIIRKDLRGIAANKRLFSALLIVPIVLTIVLPTIFILTLHFAPTEADDFQRLLQMLPITEQHGDFSKTVAALILNYILPVFFLIIPIMTASIMAASSFVGEKEKHTLETLLYCPLSLKQIFRSKVLASFLLSMTVSILSFLAMIVVLETEIFFTFGGFLLPDIKWLFIMLLISPAISLIAITLIVRFSAKAQSVEEAQQGAIFLILPVLLLIVGQFTGVLLISTWILLAIGVVCALLAWLLLKKAMGKFHYEMLLK</sequence>
<evidence type="ECO:0000256" key="3">
    <source>
        <dbReference type="ARBA" id="ARBA00022989"/>
    </source>
</evidence>
<evidence type="ECO:0000256" key="1">
    <source>
        <dbReference type="ARBA" id="ARBA00004141"/>
    </source>
</evidence>
<feature type="transmembrane region" description="Helical" evidence="5">
    <location>
        <begin position="79"/>
        <end position="101"/>
    </location>
</feature>
<dbReference type="EMBL" id="AP023321">
    <property type="protein sequence ID" value="BCI60340.1"/>
    <property type="molecule type" value="Genomic_DNA"/>
</dbReference>
<feature type="transmembrane region" description="Helical" evidence="5">
    <location>
        <begin position="21"/>
        <end position="48"/>
    </location>
</feature>
<feature type="domain" description="ABC-2 type transporter transmembrane" evidence="6">
    <location>
        <begin position="79"/>
        <end position="222"/>
    </location>
</feature>